<dbReference type="PANTHER" id="PTHR11106">
    <property type="entry name" value="GANGLIOSIDE INDUCED DIFFERENTIATION ASSOCIATED PROTEIN 2-RELATED"/>
    <property type="match status" value="1"/>
</dbReference>
<gene>
    <name evidence="2" type="ORF">GHT06_012602</name>
</gene>
<reference evidence="2 3" key="1">
    <citation type="submission" date="2022-05" db="EMBL/GenBank/DDBJ databases">
        <title>A multi-omics perspective on studying reproductive biology in Daphnia sinensis.</title>
        <authorList>
            <person name="Jia J."/>
        </authorList>
    </citation>
    <scope>NUCLEOTIDE SEQUENCE [LARGE SCALE GENOMIC DNA]</scope>
    <source>
        <strain evidence="2 3">WSL</strain>
    </source>
</reference>
<evidence type="ECO:0000259" key="1">
    <source>
        <dbReference type="PROSITE" id="PS51154"/>
    </source>
</evidence>
<dbReference type="CDD" id="cd02908">
    <property type="entry name" value="Macro_OAADPr_deacetylase"/>
    <property type="match status" value="1"/>
</dbReference>
<keyword evidence="3" id="KW-1185">Reference proteome</keyword>
<dbReference type="SUPFAM" id="SSF52949">
    <property type="entry name" value="Macro domain-like"/>
    <property type="match status" value="1"/>
</dbReference>
<accession>A0AAD5KW79</accession>
<dbReference type="AlphaFoldDB" id="A0AAD5KW79"/>
<proteinExistence type="predicted"/>
<dbReference type="SMART" id="SM00506">
    <property type="entry name" value="A1pp"/>
    <property type="match status" value="1"/>
</dbReference>
<dbReference type="GO" id="GO:0140293">
    <property type="term" value="F:ADP-ribosylglutamate hydrolase activity"/>
    <property type="evidence" value="ECO:0007669"/>
    <property type="project" value="TreeGrafter"/>
</dbReference>
<feature type="domain" description="Macro" evidence="1">
    <location>
        <begin position="76"/>
        <end position="252"/>
    </location>
</feature>
<name>A0AAD5KW79_9CRUS</name>
<dbReference type="InterPro" id="IPR043472">
    <property type="entry name" value="Macro_dom-like"/>
</dbReference>
<dbReference type="Gene3D" id="3.40.220.10">
    <property type="entry name" value="Leucine Aminopeptidase, subunit E, domain 1"/>
    <property type="match status" value="1"/>
</dbReference>
<sequence>MLIRQFSVPKKSFNRAIFAMANECSTWVEAKAKYLEGNIETRRENYFCKNSFVKLEDIPTWADESKEVSSSIPVQKNSSQGSKDLSSKISVWKGDITLLEVGAIVNAANSRLAGGGGVDGAIHKAAGHFLLSECKSIKNGCPTGEALLTGGYKLPAKYVIQTVGPMTQNPELLSACYANSLKLANENNLKSIAFPCISTGVYGYPNRDAAEVALSAVRKFLECDGSLLERVIFCIFLDLDFNLYKELLPKYFPSHGDTTKVD</sequence>
<dbReference type="GO" id="GO:0140291">
    <property type="term" value="P:peptidyl-glutamate ADP-deribosylation"/>
    <property type="evidence" value="ECO:0007669"/>
    <property type="project" value="TreeGrafter"/>
</dbReference>
<dbReference type="GO" id="GO:0005654">
    <property type="term" value="C:nucleoplasm"/>
    <property type="evidence" value="ECO:0007669"/>
    <property type="project" value="TreeGrafter"/>
</dbReference>
<dbReference type="InterPro" id="IPR002589">
    <property type="entry name" value="Macro_dom"/>
</dbReference>
<dbReference type="GO" id="GO:0042278">
    <property type="term" value="P:purine nucleoside metabolic process"/>
    <property type="evidence" value="ECO:0007669"/>
    <property type="project" value="TreeGrafter"/>
</dbReference>
<dbReference type="PROSITE" id="PS51154">
    <property type="entry name" value="MACRO"/>
    <property type="match status" value="1"/>
</dbReference>
<evidence type="ECO:0000313" key="3">
    <source>
        <dbReference type="Proteomes" id="UP000820818"/>
    </source>
</evidence>
<dbReference type="Pfam" id="PF01661">
    <property type="entry name" value="Macro"/>
    <property type="match status" value="1"/>
</dbReference>
<organism evidence="2 3">
    <name type="scientific">Daphnia sinensis</name>
    <dbReference type="NCBI Taxonomy" id="1820382"/>
    <lineage>
        <taxon>Eukaryota</taxon>
        <taxon>Metazoa</taxon>
        <taxon>Ecdysozoa</taxon>
        <taxon>Arthropoda</taxon>
        <taxon>Crustacea</taxon>
        <taxon>Branchiopoda</taxon>
        <taxon>Diplostraca</taxon>
        <taxon>Cladocera</taxon>
        <taxon>Anomopoda</taxon>
        <taxon>Daphniidae</taxon>
        <taxon>Daphnia</taxon>
        <taxon>Daphnia similis group</taxon>
    </lineage>
</organism>
<comment type="caution">
    <text evidence="2">The sequence shown here is derived from an EMBL/GenBank/DDBJ whole genome shotgun (WGS) entry which is preliminary data.</text>
</comment>
<dbReference type="EMBL" id="WJBH02000003">
    <property type="protein sequence ID" value="KAI9561642.1"/>
    <property type="molecule type" value="Genomic_DNA"/>
</dbReference>
<dbReference type="Proteomes" id="UP000820818">
    <property type="component" value="Linkage Group LG3"/>
</dbReference>
<protein>
    <recommendedName>
        <fullName evidence="1">Macro domain-containing protein</fullName>
    </recommendedName>
</protein>
<dbReference type="PANTHER" id="PTHR11106:SF27">
    <property type="entry name" value="MACRO DOMAIN-CONTAINING PROTEIN"/>
    <property type="match status" value="1"/>
</dbReference>
<evidence type="ECO:0000313" key="2">
    <source>
        <dbReference type="EMBL" id="KAI9561642.1"/>
    </source>
</evidence>
<dbReference type="GO" id="GO:0006974">
    <property type="term" value="P:DNA damage response"/>
    <property type="evidence" value="ECO:0007669"/>
    <property type="project" value="TreeGrafter"/>
</dbReference>